<dbReference type="OrthoDB" id="525686at2759"/>
<feature type="compositionally biased region" description="Low complexity" evidence="6">
    <location>
        <begin position="8"/>
        <end position="20"/>
    </location>
</feature>
<comment type="similarity">
    <text evidence="2">Belongs to the plant DMP1 protein family.</text>
</comment>
<dbReference type="EMBL" id="CM026421">
    <property type="protein sequence ID" value="KAG0589798.1"/>
    <property type="molecule type" value="Genomic_DNA"/>
</dbReference>
<dbReference type="EMBL" id="CM026421">
    <property type="protein sequence ID" value="KAG0589797.1"/>
    <property type="molecule type" value="Genomic_DNA"/>
</dbReference>
<dbReference type="PANTHER" id="PTHR31621">
    <property type="entry name" value="PROTEIN DMP3"/>
    <property type="match status" value="1"/>
</dbReference>
<comment type="subcellular location">
    <subcellularLocation>
        <location evidence="1">Membrane</location>
        <topology evidence="1">Multi-pass membrane protein</topology>
    </subcellularLocation>
</comment>
<feature type="transmembrane region" description="Helical" evidence="7">
    <location>
        <begin position="81"/>
        <end position="100"/>
    </location>
</feature>
<evidence type="ECO:0000256" key="5">
    <source>
        <dbReference type="ARBA" id="ARBA00023136"/>
    </source>
</evidence>
<evidence type="ECO:0000256" key="2">
    <source>
        <dbReference type="ARBA" id="ARBA00008707"/>
    </source>
</evidence>
<dbReference type="Pfam" id="PF05078">
    <property type="entry name" value="DUF679"/>
    <property type="match status" value="1"/>
</dbReference>
<dbReference type="GO" id="GO:0016020">
    <property type="term" value="C:membrane"/>
    <property type="evidence" value="ECO:0007669"/>
    <property type="project" value="UniProtKB-SubCell"/>
</dbReference>
<evidence type="ECO:0000313" key="8">
    <source>
        <dbReference type="EMBL" id="KAG0589798.1"/>
    </source>
</evidence>
<reference evidence="8" key="1">
    <citation type="submission" date="2020-06" db="EMBL/GenBank/DDBJ databases">
        <title>WGS assembly of Ceratodon purpureus strain R40.</title>
        <authorList>
            <person name="Carey S.B."/>
            <person name="Jenkins J."/>
            <person name="Shu S."/>
            <person name="Lovell J.T."/>
            <person name="Sreedasyam A."/>
            <person name="Maumus F."/>
            <person name="Tiley G.P."/>
            <person name="Fernandez-Pozo N."/>
            <person name="Barry K."/>
            <person name="Chen C."/>
            <person name="Wang M."/>
            <person name="Lipzen A."/>
            <person name="Daum C."/>
            <person name="Saski C.A."/>
            <person name="Payton A.C."/>
            <person name="Mcbreen J.C."/>
            <person name="Conrad R.E."/>
            <person name="Kollar L.M."/>
            <person name="Olsson S."/>
            <person name="Huttunen S."/>
            <person name="Landis J.B."/>
            <person name="Wickett N.J."/>
            <person name="Johnson M.G."/>
            <person name="Rensing S.A."/>
            <person name="Grimwood J."/>
            <person name="Schmutz J."/>
            <person name="Mcdaniel S.F."/>
        </authorList>
    </citation>
    <scope>NUCLEOTIDE SEQUENCE</scope>
    <source>
        <strain evidence="8">R40</strain>
    </source>
</reference>
<proteinExistence type="inferred from homology"/>
<feature type="transmembrane region" description="Helical" evidence="7">
    <location>
        <begin position="181"/>
        <end position="200"/>
    </location>
</feature>
<dbReference type="GO" id="GO:0005737">
    <property type="term" value="C:cytoplasm"/>
    <property type="evidence" value="ECO:0007669"/>
    <property type="project" value="UniProtKB-ARBA"/>
</dbReference>
<keyword evidence="5 7" id="KW-0472">Membrane</keyword>
<name>A0A8T0J4G6_CERPU</name>
<gene>
    <name evidence="8" type="ORF">KC19_1G048500</name>
</gene>
<evidence type="ECO:0000256" key="7">
    <source>
        <dbReference type="SAM" id="Phobius"/>
    </source>
</evidence>
<dbReference type="EMBL" id="CM026421">
    <property type="protein sequence ID" value="KAG0589796.1"/>
    <property type="molecule type" value="Genomic_DNA"/>
</dbReference>
<evidence type="ECO:0000256" key="4">
    <source>
        <dbReference type="ARBA" id="ARBA00022989"/>
    </source>
</evidence>
<feature type="region of interest" description="Disordered" evidence="6">
    <location>
        <begin position="1"/>
        <end position="20"/>
    </location>
</feature>
<keyword evidence="9" id="KW-1185">Reference proteome</keyword>
<organism evidence="8 9">
    <name type="scientific">Ceratodon purpureus</name>
    <name type="common">Fire moss</name>
    <name type="synonym">Dicranum purpureum</name>
    <dbReference type="NCBI Taxonomy" id="3225"/>
    <lineage>
        <taxon>Eukaryota</taxon>
        <taxon>Viridiplantae</taxon>
        <taxon>Streptophyta</taxon>
        <taxon>Embryophyta</taxon>
        <taxon>Bryophyta</taxon>
        <taxon>Bryophytina</taxon>
        <taxon>Bryopsida</taxon>
        <taxon>Dicranidae</taxon>
        <taxon>Pseudoditrichales</taxon>
        <taxon>Ditrichaceae</taxon>
        <taxon>Ceratodon</taxon>
    </lineage>
</organism>
<comment type="caution">
    <text evidence="8">The sequence shown here is derived from an EMBL/GenBank/DDBJ whole genome shotgun (WGS) entry which is preliminary data.</text>
</comment>
<keyword evidence="4 7" id="KW-1133">Transmembrane helix</keyword>
<feature type="transmembrane region" description="Helical" evidence="7">
    <location>
        <begin position="220"/>
        <end position="238"/>
    </location>
</feature>
<evidence type="ECO:0000256" key="3">
    <source>
        <dbReference type="ARBA" id="ARBA00022692"/>
    </source>
</evidence>
<protein>
    <submittedName>
        <fullName evidence="8">Uncharacterized protein</fullName>
    </submittedName>
</protein>
<feature type="transmembrane region" description="Helical" evidence="7">
    <location>
        <begin position="112"/>
        <end position="131"/>
    </location>
</feature>
<dbReference type="AlphaFoldDB" id="A0A8T0J4G6"/>
<dbReference type="GO" id="GO:0010256">
    <property type="term" value="P:endomembrane system organization"/>
    <property type="evidence" value="ECO:0007669"/>
    <property type="project" value="TreeGrafter"/>
</dbReference>
<dbReference type="Proteomes" id="UP000822688">
    <property type="component" value="Chromosome 1"/>
</dbReference>
<evidence type="ECO:0000256" key="1">
    <source>
        <dbReference type="ARBA" id="ARBA00004141"/>
    </source>
</evidence>
<sequence length="272" mass="28414">MNSELPLSTAGDGASTSSAAVKTSTGSSIKRSSSWLDIIKKVYEILKKLIPLIKNCFNMSGSSSSSASDTAKSTKDILSQLTNILPTGTFMAFQLIAPLATNSGNCGSTEKIVTGALLGVFAAMIAISTFTDSVKIPSTGKVYYGLVTTKGLWNPAFKGTGVPGVTGSYYSSGGDKYKMRGFDFVNAAISLAAFAALSLLTDPVKKCYFKSLSSTVEKSVPLIVGVVISFLLSFAPAARNGIGYRVDATVHSNATHSSLLHHDEPVRSTVGP</sequence>
<dbReference type="PANTHER" id="PTHR31621:SF66">
    <property type="entry name" value="PROTEIN DMP2"/>
    <property type="match status" value="1"/>
</dbReference>
<dbReference type="InterPro" id="IPR007770">
    <property type="entry name" value="DMP"/>
</dbReference>
<keyword evidence="3 7" id="KW-0812">Transmembrane</keyword>
<evidence type="ECO:0000313" key="9">
    <source>
        <dbReference type="Proteomes" id="UP000822688"/>
    </source>
</evidence>
<evidence type="ECO:0000256" key="6">
    <source>
        <dbReference type="SAM" id="MobiDB-lite"/>
    </source>
</evidence>
<accession>A0A8T0J4G6</accession>